<feature type="domain" description="DUF7782" evidence="7">
    <location>
        <begin position="400"/>
        <end position="498"/>
    </location>
</feature>
<dbReference type="InterPro" id="IPR029063">
    <property type="entry name" value="SAM-dependent_MTases_sf"/>
</dbReference>
<keyword evidence="2 8" id="KW-0489">Methyltransferase</keyword>
<gene>
    <name evidence="8" type="ORF">GCM10009846_15620</name>
</gene>
<dbReference type="InterPro" id="IPR056684">
    <property type="entry name" value="DUF7782"/>
</dbReference>
<proteinExistence type="inferred from homology"/>
<dbReference type="Pfam" id="PF25004">
    <property type="entry name" value="DUF7782"/>
    <property type="match status" value="1"/>
</dbReference>
<dbReference type="RefSeq" id="WP_344342399.1">
    <property type="nucleotide sequence ID" value="NZ_BAAAQT010000005.1"/>
</dbReference>
<keyword evidence="3" id="KW-0808">Transferase</keyword>
<dbReference type="PANTHER" id="PTHR45875:SF1">
    <property type="entry name" value="METHYLTRANSFERASE N6AMT1"/>
    <property type="match status" value="1"/>
</dbReference>
<protein>
    <submittedName>
        <fullName evidence="8">Methyltransferase</fullName>
    </submittedName>
</protein>
<evidence type="ECO:0000256" key="1">
    <source>
        <dbReference type="ARBA" id="ARBA00006149"/>
    </source>
</evidence>
<evidence type="ECO:0000256" key="4">
    <source>
        <dbReference type="ARBA" id="ARBA00022691"/>
    </source>
</evidence>
<dbReference type="PROSITE" id="PS00092">
    <property type="entry name" value="N6_MTASE"/>
    <property type="match status" value="1"/>
</dbReference>
<keyword evidence="9" id="KW-1185">Reference proteome</keyword>
<evidence type="ECO:0000259" key="5">
    <source>
        <dbReference type="Pfam" id="PF05175"/>
    </source>
</evidence>
<dbReference type="Gene3D" id="3.40.50.150">
    <property type="entry name" value="Vaccinia Virus protein VP39"/>
    <property type="match status" value="1"/>
</dbReference>
<dbReference type="InterPro" id="IPR002052">
    <property type="entry name" value="DNA_methylase_N6_adenine_CS"/>
</dbReference>
<accession>A0ABN3AQM1</accession>
<evidence type="ECO:0000313" key="9">
    <source>
        <dbReference type="Proteomes" id="UP001501599"/>
    </source>
</evidence>
<evidence type="ECO:0000259" key="7">
    <source>
        <dbReference type="Pfam" id="PF25004"/>
    </source>
</evidence>
<keyword evidence="4" id="KW-0949">S-adenosyl-L-methionine</keyword>
<dbReference type="GO" id="GO:0008168">
    <property type="term" value="F:methyltransferase activity"/>
    <property type="evidence" value="ECO:0007669"/>
    <property type="project" value="UniProtKB-KW"/>
</dbReference>
<evidence type="ECO:0000313" key="8">
    <source>
        <dbReference type="EMBL" id="GAA2173472.1"/>
    </source>
</evidence>
<evidence type="ECO:0000256" key="3">
    <source>
        <dbReference type="ARBA" id="ARBA00022679"/>
    </source>
</evidence>
<feature type="domain" description="Methyltransferase small" evidence="5">
    <location>
        <begin position="143"/>
        <end position="232"/>
    </location>
</feature>
<dbReference type="Pfam" id="PF23186">
    <property type="entry name" value="DUF7059"/>
    <property type="match status" value="1"/>
</dbReference>
<comment type="caution">
    <text evidence="8">The sequence shown here is derived from an EMBL/GenBank/DDBJ whole genome shotgun (WGS) entry which is preliminary data.</text>
</comment>
<reference evidence="8 9" key="1">
    <citation type="journal article" date="2019" name="Int. J. Syst. Evol. Microbiol.">
        <title>The Global Catalogue of Microorganisms (GCM) 10K type strain sequencing project: providing services to taxonomists for standard genome sequencing and annotation.</title>
        <authorList>
            <consortium name="The Broad Institute Genomics Platform"/>
            <consortium name="The Broad Institute Genome Sequencing Center for Infectious Disease"/>
            <person name="Wu L."/>
            <person name="Ma J."/>
        </authorList>
    </citation>
    <scope>NUCLEOTIDE SEQUENCE [LARGE SCALE GENOMIC DNA]</scope>
    <source>
        <strain evidence="8 9">JCM 16026</strain>
    </source>
</reference>
<feature type="domain" description="DUF7059" evidence="6">
    <location>
        <begin position="16"/>
        <end position="98"/>
    </location>
</feature>
<dbReference type="InterPro" id="IPR052190">
    <property type="entry name" value="Euk-Arch_PrmC-MTase"/>
</dbReference>
<dbReference type="CDD" id="cd02440">
    <property type="entry name" value="AdoMet_MTases"/>
    <property type="match status" value="1"/>
</dbReference>
<dbReference type="InterPro" id="IPR055487">
    <property type="entry name" value="DUF7059"/>
</dbReference>
<dbReference type="SUPFAM" id="SSF53335">
    <property type="entry name" value="S-adenosyl-L-methionine-dependent methyltransferases"/>
    <property type="match status" value="1"/>
</dbReference>
<evidence type="ECO:0000256" key="2">
    <source>
        <dbReference type="ARBA" id="ARBA00022603"/>
    </source>
</evidence>
<dbReference type="PANTHER" id="PTHR45875">
    <property type="entry name" value="METHYLTRANSFERASE N6AMT1"/>
    <property type="match status" value="1"/>
</dbReference>
<dbReference type="InterPro" id="IPR007848">
    <property type="entry name" value="Small_mtfrase_dom"/>
</dbReference>
<dbReference type="Pfam" id="PF05175">
    <property type="entry name" value="MTS"/>
    <property type="match status" value="1"/>
</dbReference>
<dbReference type="Proteomes" id="UP001501599">
    <property type="component" value="Unassembled WGS sequence"/>
</dbReference>
<evidence type="ECO:0000259" key="6">
    <source>
        <dbReference type="Pfam" id="PF23186"/>
    </source>
</evidence>
<dbReference type="GO" id="GO:0032259">
    <property type="term" value="P:methylation"/>
    <property type="evidence" value="ECO:0007669"/>
    <property type="project" value="UniProtKB-KW"/>
</dbReference>
<organism evidence="8 9">
    <name type="scientific">Agrococcus versicolor</name>
    <dbReference type="NCBI Taxonomy" id="501482"/>
    <lineage>
        <taxon>Bacteria</taxon>
        <taxon>Bacillati</taxon>
        <taxon>Actinomycetota</taxon>
        <taxon>Actinomycetes</taxon>
        <taxon>Micrococcales</taxon>
        <taxon>Microbacteriaceae</taxon>
        <taxon>Agrococcus</taxon>
    </lineage>
</organism>
<name>A0ABN3AQM1_9MICO</name>
<comment type="similarity">
    <text evidence="1">Belongs to the eukaryotic/archaeal PrmC-related family.</text>
</comment>
<sequence length="506" mass="52686">MDRALVDALAHDLATAGYAGEGVAARIGVDAADALGRMVASPARRALGVDRDALATLVRLLWLGDRVPVEDAERALGTAHVAGAAALGIVETAGDDVVPRIAVRPHAFRDALGSGSWWIASDLDELSGVHPLRPDHVLGVGGAARTLAAILPPVRAGSALDLGSGCGIVSLHLARIADRVVATDLSERALAMTRLTCALNGVDHVETRAGDLWAPVDGERFDLIASNPPFVVTPRSDGVPTYEYRDGGRTGDALMQEVVEGLGAHLRPGGAARLLGNWESGSAGTGLDRVRSWVVASDVDGWVLERETLDVVRYAELWLRDGGTRPGDVDHAPMLTAWLDDFAERGVHGIGLGWVAVEARSGVPAPRVRVEHVAQPIALEHAGAHLQASLDVQARLATLSDDALRATHLVTQPDVTEVRHLRPGATGPSVIELVQGGALGRTTSVDTAVAALVGACDGELSIGAILDAIASLLDADAEALSAGALPAVRELWIQGVLVEADEQPSR</sequence>
<dbReference type="EMBL" id="BAAAQT010000005">
    <property type="protein sequence ID" value="GAA2173472.1"/>
    <property type="molecule type" value="Genomic_DNA"/>
</dbReference>